<dbReference type="Pfam" id="PF13280">
    <property type="entry name" value="WYL"/>
    <property type="match status" value="1"/>
</dbReference>
<reference evidence="4" key="1">
    <citation type="journal article" date="2019" name="Int. J. Syst. Evol. Microbiol.">
        <title>The Global Catalogue of Microorganisms (GCM) 10K type strain sequencing project: providing services to taxonomists for standard genome sequencing and annotation.</title>
        <authorList>
            <consortium name="The Broad Institute Genomics Platform"/>
            <consortium name="The Broad Institute Genome Sequencing Center for Infectious Disease"/>
            <person name="Wu L."/>
            <person name="Ma J."/>
        </authorList>
    </citation>
    <scope>NUCLEOTIDE SEQUENCE [LARGE SCALE GENOMIC DNA]</scope>
    <source>
        <strain evidence="4">CCUG 48884</strain>
    </source>
</reference>
<dbReference type="RefSeq" id="WP_277834605.1">
    <property type="nucleotide sequence ID" value="NZ_JARQZE010000015.1"/>
</dbReference>
<organism evidence="3 4">
    <name type="scientific">Thauera mechernichensis</name>
    <dbReference type="NCBI Taxonomy" id="82788"/>
    <lineage>
        <taxon>Bacteria</taxon>
        <taxon>Pseudomonadati</taxon>
        <taxon>Pseudomonadota</taxon>
        <taxon>Betaproteobacteria</taxon>
        <taxon>Rhodocyclales</taxon>
        <taxon>Zoogloeaceae</taxon>
        <taxon>Thauera</taxon>
    </lineage>
</organism>
<dbReference type="Proteomes" id="UP001597158">
    <property type="component" value="Unassembled WGS sequence"/>
</dbReference>
<comment type="caution">
    <text evidence="3">The sequence shown here is derived from an EMBL/GenBank/DDBJ whole genome shotgun (WGS) entry which is preliminary data.</text>
</comment>
<dbReference type="PROSITE" id="PS52050">
    <property type="entry name" value="WYL"/>
    <property type="match status" value="1"/>
</dbReference>
<proteinExistence type="predicted"/>
<evidence type="ECO:0000313" key="3">
    <source>
        <dbReference type="EMBL" id="MFD1262682.1"/>
    </source>
</evidence>
<evidence type="ECO:0000313" key="4">
    <source>
        <dbReference type="Proteomes" id="UP001597158"/>
    </source>
</evidence>
<protein>
    <submittedName>
        <fullName evidence="3">Helix-turn-helix transcriptional regulator</fullName>
    </submittedName>
</protein>
<feature type="domain" description="WCX" evidence="2">
    <location>
        <begin position="244"/>
        <end position="316"/>
    </location>
</feature>
<dbReference type="InterPro" id="IPR057727">
    <property type="entry name" value="WCX_dom"/>
</dbReference>
<name>A0ABW3W9H1_9RHOO</name>
<dbReference type="PANTHER" id="PTHR34580:SF3">
    <property type="entry name" value="PROTEIN PAFB"/>
    <property type="match status" value="1"/>
</dbReference>
<dbReference type="PANTHER" id="PTHR34580">
    <property type="match status" value="1"/>
</dbReference>
<feature type="domain" description="WYL" evidence="1">
    <location>
        <begin position="146"/>
        <end position="213"/>
    </location>
</feature>
<accession>A0ABW3W9H1</accession>
<evidence type="ECO:0000259" key="2">
    <source>
        <dbReference type="Pfam" id="PF25583"/>
    </source>
</evidence>
<dbReference type="InterPro" id="IPR026881">
    <property type="entry name" value="WYL_dom"/>
</dbReference>
<sequence>MGPADRLVRIRSLFSRSKIVSRFTLLDELGVSPATLKRDLAFLRDSMNTPIVWDRDAAGYRIDPSQTTGAQIELPGMWFSDKEIHALLTMQHLLANLDPGGLLAPHVEPLIQRLNKLLGAADNPADEIRRRVLIVGIGKRAMKLTHFENIGAALLGRKRLRIRYYARGRDEESEREISPQRLVHYRENWYLDAWCHLRGGLRNFAVDSVRRVELLERAAKDVPNKTLDSVLGPGYGIFAGGAVQTARLRFSPERARWVASEHWHPDQRGAFEPDGSYILEVPFSDHRELMMDVLKHGRHCEVLGPEGLRQRVAEEVVCMVRSFSELAVQAHPVSLGSSRMREANSQDEI</sequence>
<dbReference type="Pfam" id="PF25583">
    <property type="entry name" value="WCX"/>
    <property type="match status" value="1"/>
</dbReference>
<dbReference type="InterPro" id="IPR051534">
    <property type="entry name" value="CBASS_pafABC_assoc_protein"/>
</dbReference>
<evidence type="ECO:0000259" key="1">
    <source>
        <dbReference type="Pfam" id="PF13280"/>
    </source>
</evidence>
<gene>
    <name evidence="3" type="ORF">ACFQ4M_03745</name>
</gene>
<keyword evidence="4" id="KW-1185">Reference proteome</keyword>
<dbReference type="EMBL" id="JBHTMC010000007">
    <property type="protein sequence ID" value="MFD1262682.1"/>
    <property type="molecule type" value="Genomic_DNA"/>
</dbReference>